<evidence type="ECO:0000313" key="1">
    <source>
        <dbReference type="EMBL" id="KAF1978530.1"/>
    </source>
</evidence>
<dbReference type="AlphaFoldDB" id="A0A6A5VPM5"/>
<reference evidence="1" key="1">
    <citation type="journal article" date="2020" name="Stud. Mycol.">
        <title>101 Dothideomycetes genomes: a test case for predicting lifestyles and emergence of pathogens.</title>
        <authorList>
            <person name="Haridas S."/>
            <person name="Albert R."/>
            <person name="Binder M."/>
            <person name="Bloem J."/>
            <person name="Labutti K."/>
            <person name="Salamov A."/>
            <person name="Andreopoulos B."/>
            <person name="Baker S."/>
            <person name="Barry K."/>
            <person name="Bills G."/>
            <person name="Bluhm B."/>
            <person name="Cannon C."/>
            <person name="Castanera R."/>
            <person name="Culley D."/>
            <person name="Daum C."/>
            <person name="Ezra D."/>
            <person name="Gonzalez J."/>
            <person name="Henrissat B."/>
            <person name="Kuo A."/>
            <person name="Liang C."/>
            <person name="Lipzen A."/>
            <person name="Lutzoni F."/>
            <person name="Magnuson J."/>
            <person name="Mondo S."/>
            <person name="Nolan M."/>
            <person name="Ohm R."/>
            <person name="Pangilinan J."/>
            <person name="Park H.-J."/>
            <person name="Ramirez L."/>
            <person name="Alfaro M."/>
            <person name="Sun H."/>
            <person name="Tritt A."/>
            <person name="Yoshinaga Y."/>
            <person name="Zwiers L.-H."/>
            <person name="Turgeon B."/>
            <person name="Goodwin S."/>
            <person name="Spatafora J."/>
            <person name="Crous P."/>
            <person name="Grigoriev I."/>
        </authorList>
    </citation>
    <scope>NUCLEOTIDE SEQUENCE</scope>
    <source>
        <strain evidence="1">CBS 107.79</strain>
    </source>
</reference>
<organism evidence="1 2">
    <name type="scientific">Bimuria novae-zelandiae CBS 107.79</name>
    <dbReference type="NCBI Taxonomy" id="1447943"/>
    <lineage>
        <taxon>Eukaryota</taxon>
        <taxon>Fungi</taxon>
        <taxon>Dikarya</taxon>
        <taxon>Ascomycota</taxon>
        <taxon>Pezizomycotina</taxon>
        <taxon>Dothideomycetes</taxon>
        <taxon>Pleosporomycetidae</taxon>
        <taxon>Pleosporales</taxon>
        <taxon>Massarineae</taxon>
        <taxon>Didymosphaeriaceae</taxon>
        <taxon>Bimuria</taxon>
    </lineage>
</organism>
<proteinExistence type="predicted"/>
<evidence type="ECO:0000313" key="2">
    <source>
        <dbReference type="Proteomes" id="UP000800036"/>
    </source>
</evidence>
<accession>A0A6A5VPM5</accession>
<sequence>MTLSCSDESPLWAITEFPSTVPNILPGKDSGLLYGRRCRDSVTHSTRPARKPVKPDCFVPASGVVGGACSCAISSGGCKSDRPVHETQMLARGNLAQARLPAATSLSVALSIEAVFALPCWVGEVQSRAYAALFLLAAFSMEAAFDLPRWVGEPKENVHRVVAISRRSAWLTT</sequence>
<dbReference type="EMBL" id="ML976660">
    <property type="protein sequence ID" value="KAF1978530.1"/>
    <property type="molecule type" value="Genomic_DNA"/>
</dbReference>
<dbReference type="Proteomes" id="UP000800036">
    <property type="component" value="Unassembled WGS sequence"/>
</dbReference>
<protein>
    <submittedName>
        <fullName evidence="1">Uncharacterized protein</fullName>
    </submittedName>
</protein>
<gene>
    <name evidence="1" type="ORF">BU23DRAFT_564118</name>
</gene>
<keyword evidence="2" id="KW-1185">Reference proteome</keyword>
<name>A0A6A5VPM5_9PLEO</name>